<sequence>MIAVYAIPLLTIGVIRIFNPEWKKELWTQEKKEEAGS</sequence>
<name>A0ABU0CXX5_9BACI</name>
<gene>
    <name evidence="1" type="ORF">J2S00_003846</name>
</gene>
<keyword evidence="2" id="KW-1185">Reference proteome</keyword>
<accession>A0ABU0CXX5</accession>
<dbReference type="Proteomes" id="UP001232445">
    <property type="component" value="Unassembled WGS sequence"/>
</dbReference>
<organism evidence="1 2">
    <name type="scientific">Caldalkalibacillus uzonensis</name>
    <dbReference type="NCBI Taxonomy" id="353224"/>
    <lineage>
        <taxon>Bacteria</taxon>
        <taxon>Bacillati</taxon>
        <taxon>Bacillota</taxon>
        <taxon>Bacilli</taxon>
        <taxon>Bacillales</taxon>
        <taxon>Bacillaceae</taxon>
        <taxon>Caldalkalibacillus</taxon>
    </lineage>
</organism>
<comment type="caution">
    <text evidence="1">The sequence shown here is derived from an EMBL/GenBank/DDBJ whole genome shotgun (WGS) entry which is preliminary data.</text>
</comment>
<reference evidence="1 2" key="1">
    <citation type="submission" date="2023-07" db="EMBL/GenBank/DDBJ databases">
        <title>Genomic Encyclopedia of Type Strains, Phase IV (KMG-IV): sequencing the most valuable type-strain genomes for metagenomic binning, comparative biology and taxonomic classification.</title>
        <authorList>
            <person name="Goeker M."/>
        </authorList>
    </citation>
    <scope>NUCLEOTIDE SEQUENCE [LARGE SCALE GENOMIC DNA]</scope>
    <source>
        <strain evidence="1 2">DSM 17740</strain>
    </source>
</reference>
<evidence type="ECO:0000313" key="1">
    <source>
        <dbReference type="EMBL" id="MDQ0341002.1"/>
    </source>
</evidence>
<proteinExistence type="predicted"/>
<dbReference type="EMBL" id="JAUSUQ010000027">
    <property type="protein sequence ID" value="MDQ0341002.1"/>
    <property type="molecule type" value="Genomic_DNA"/>
</dbReference>
<protein>
    <submittedName>
        <fullName evidence="1">Uncharacterized protein</fullName>
    </submittedName>
</protein>
<evidence type="ECO:0000313" key="2">
    <source>
        <dbReference type="Proteomes" id="UP001232445"/>
    </source>
</evidence>